<protein>
    <submittedName>
        <fullName evidence="1">Uncharacterized protein</fullName>
    </submittedName>
</protein>
<dbReference type="AlphaFoldDB" id="A0AA38VCH1"/>
<dbReference type="EMBL" id="JANBVO010000033">
    <property type="protein sequence ID" value="KAJ9137691.1"/>
    <property type="molecule type" value="Genomic_DNA"/>
</dbReference>
<organism evidence="1 2">
    <name type="scientific">Pleurostoma richardsiae</name>
    <dbReference type="NCBI Taxonomy" id="41990"/>
    <lineage>
        <taxon>Eukaryota</taxon>
        <taxon>Fungi</taxon>
        <taxon>Dikarya</taxon>
        <taxon>Ascomycota</taxon>
        <taxon>Pezizomycotina</taxon>
        <taxon>Sordariomycetes</taxon>
        <taxon>Sordariomycetidae</taxon>
        <taxon>Calosphaeriales</taxon>
        <taxon>Pleurostomataceae</taxon>
        <taxon>Pleurostoma</taxon>
    </lineage>
</organism>
<name>A0AA38VCH1_9PEZI</name>
<evidence type="ECO:0000313" key="2">
    <source>
        <dbReference type="Proteomes" id="UP001174694"/>
    </source>
</evidence>
<reference evidence="1" key="1">
    <citation type="submission" date="2022-07" db="EMBL/GenBank/DDBJ databases">
        <title>Fungi with potential for degradation of polypropylene.</title>
        <authorList>
            <person name="Gostincar C."/>
        </authorList>
    </citation>
    <scope>NUCLEOTIDE SEQUENCE</scope>
    <source>
        <strain evidence="1">EXF-13308</strain>
    </source>
</reference>
<keyword evidence="2" id="KW-1185">Reference proteome</keyword>
<evidence type="ECO:0000313" key="1">
    <source>
        <dbReference type="EMBL" id="KAJ9137691.1"/>
    </source>
</evidence>
<dbReference type="Proteomes" id="UP001174694">
    <property type="component" value="Unassembled WGS sequence"/>
</dbReference>
<gene>
    <name evidence="1" type="ORF">NKR23_g9001</name>
</gene>
<comment type="caution">
    <text evidence="1">The sequence shown here is derived from an EMBL/GenBank/DDBJ whole genome shotgun (WGS) entry which is preliminary data.</text>
</comment>
<sequence length="83" mass="8635">MSIDVDATVLVVKVADDPAIGDEVYVLSVDDAVIPDEVYVPSVKDAVVPEEVYGSSVEDAAVQEASVSLARDALDTSVDVALL</sequence>
<proteinExistence type="predicted"/>
<accession>A0AA38VCH1</accession>